<dbReference type="AlphaFoldDB" id="A0A7J7JK11"/>
<reference evidence="1" key="1">
    <citation type="submission" date="2020-06" db="EMBL/GenBank/DDBJ databases">
        <title>Draft genome of Bugula neritina, a colonial animal packing powerful symbionts and potential medicines.</title>
        <authorList>
            <person name="Rayko M."/>
        </authorList>
    </citation>
    <scope>NUCLEOTIDE SEQUENCE [LARGE SCALE GENOMIC DNA]</scope>
    <source>
        <strain evidence="1">Kwan_BN1</strain>
    </source>
</reference>
<accession>A0A7J7JK11</accession>
<dbReference type="OrthoDB" id="6153129at2759"/>
<gene>
    <name evidence="1" type="ORF">EB796_015737</name>
</gene>
<dbReference type="PANTHER" id="PTHR33206">
    <property type="entry name" value="PROTEIN CBG10425"/>
    <property type="match status" value="1"/>
</dbReference>
<sequence>MMFNGQTWNPLDCCKASAKFHKRSLGLFHCKNVSRGVVALCSKCYYCFGEEPKYSSKGVSKLHNNYTEKDYFDVLINQKIAYDTSKGFRVKGEEIFTYVQNRKALNYFYGKIIVSQDHVTTKPTLL</sequence>
<evidence type="ECO:0000313" key="2">
    <source>
        <dbReference type="Proteomes" id="UP000593567"/>
    </source>
</evidence>
<protein>
    <submittedName>
        <fullName evidence="1">Uncharacterized protein</fullName>
    </submittedName>
</protein>
<proteinExistence type="predicted"/>
<name>A0A7J7JK11_BUGNE</name>
<organism evidence="1 2">
    <name type="scientific">Bugula neritina</name>
    <name type="common">Brown bryozoan</name>
    <name type="synonym">Sertularia neritina</name>
    <dbReference type="NCBI Taxonomy" id="10212"/>
    <lineage>
        <taxon>Eukaryota</taxon>
        <taxon>Metazoa</taxon>
        <taxon>Spiralia</taxon>
        <taxon>Lophotrochozoa</taxon>
        <taxon>Bryozoa</taxon>
        <taxon>Gymnolaemata</taxon>
        <taxon>Cheilostomatida</taxon>
        <taxon>Flustrina</taxon>
        <taxon>Buguloidea</taxon>
        <taxon>Bugulidae</taxon>
        <taxon>Bugula</taxon>
    </lineage>
</organism>
<dbReference type="Proteomes" id="UP000593567">
    <property type="component" value="Unassembled WGS sequence"/>
</dbReference>
<dbReference type="PANTHER" id="PTHR33206:SF1">
    <property type="entry name" value="DNA-DIRECTED DNA POLYMERASE"/>
    <property type="match status" value="1"/>
</dbReference>
<dbReference type="EMBL" id="VXIV02002384">
    <property type="protein sequence ID" value="KAF6025961.1"/>
    <property type="molecule type" value="Genomic_DNA"/>
</dbReference>
<keyword evidence="2" id="KW-1185">Reference proteome</keyword>
<comment type="caution">
    <text evidence="1">The sequence shown here is derived from an EMBL/GenBank/DDBJ whole genome shotgun (WGS) entry which is preliminary data.</text>
</comment>
<evidence type="ECO:0000313" key="1">
    <source>
        <dbReference type="EMBL" id="KAF6025961.1"/>
    </source>
</evidence>